<accession>A0ABN3R6Q4</accession>
<feature type="region of interest" description="Disordered" evidence="1">
    <location>
        <begin position="28"/>
        <end position="92"/>
    </location>
</feature>
<protein>
    <submittedName>
        <fullName evidence="2">Uncharacterized protein</fullName>
    </submittedName>
</protein>
<dbReference type="EMBL" id="BAAATE010000002">
    <property type="protein sequence ID" value="GAA2645045.1"/>
    <property type="molecule type" value="Genomic_DNA"/>
</dbReference>
<name>A0ABN3R6Q4_9ACTN</name>
<reference evidence="2 3" key="1">
    <citation type="journal article" date="2019" name="Int. J. Syst. Evol. Microbiol.">
        <title>The Global Catalogue of Microorganisms (GCM) 10K type strain sequencing project: providing services to taxonomists for standard genome sequencing and annotation.</title>
        <authorList>
            <consortium name="The Broad Institute Genomics Platform"/>
            <consortium name="The Broad Institute Genome Sequencing Center for Infectious Disease"/>
            <person name="Wu L."/>
            <person name="Ma J."/>
        </authorList>
    </citation>
    <scope>NUCLEOTIDE SEQUENCE [LARGE SCALE GENOMIC DNA]</scope>
    <source>
        <strain evidence="2 3">JCM 6835</strain>
    </source>
</reference>
<organism evidence="2 3">
    <name type="scientific">Nonomuraea recticatena</name>
    <dbReference type="NCBI Taxonomy" id="46178"/>
    <lineage>
        <taxon>Bacteria</taxon>
        <taxon>Bacillati</taxon>
        <taxon>Actinomycetota</taxon>
        <taxon>Actinomycetes</taxon>
        <taxon>Streptosporangiales</taxon>
        <taxon>Streptosporangiaceae</taxon>
        <taxon>Nonomuraea</taxon>
    </lineage>
</organism>
<dbReference type="Proteomes" id="UP001501666">
    <property type="component" value="Unassembled WGS sequence"/>
</dbReference>
<gene>
    <name evidence="2" type="ORF">GCM10010412_006700</name>
</gene>
<comment type="caution">
    <text evidence="2">The sequence shown here is derived from an EMBL/GenBank/DDBJ whole genome shotgun (WGS) entry which is preliminary data.</text>
</comment>
<proteinExistence type="predicted"/>
<sequence>MSTVNDTSSTATFAPYVLRSALTRMAVMPPASPRDGSRGIDLDGAPASSFRTMELPGPLELRDRDAQQGRADQRHQAELDGHGHLPAVPSAI</sequence>
<evidence type="ECO:0000313" key="3">
    <source>
        <dbReference type="Proteomes" id="UP001501666"/>
    </source>
</evidence>
<feature type="compositionally biased region" description="Basic and acidic residues" evidence="1">
    <location>
        <begin position="60"/>
        <end position="83"/>
    </location>
</feature>
<keyword evidence="3" id="KW-1185">Reference proteome</keyword>
<evidence type="ECO:0000256" key="1">
    <source>
        <dbReference type="SAM" id="MobiDB-lite"/>
    </source>
</evidence>
<evidence type="ECO:0000313" key="2">
    <source>
        <dbReference type="EMBL" id="GAA2645045.1"/>
    </source>
</evidence>